<dbReference type="EMBL" id="FPHC01000067">
    <property type="protein sequence ID" value="SFV62940.1"/>
    <property type="molecule type" value="Genomic_DNA"/>
</dbReference>
<feature type="domain" description="ABC-type transport auxiliary lipoprotein component" evidence="1">
    <location>
        <begin position="29"/>
        <end position="184"/>
    </location>
</feature>
<dbReference type="PROSITE" id="PS51257">
    <property type="entry name" value="PROKAR_LIPOPROTEIN"/>
    <property type="match status" value="1"/>
</dbReference>
<dbReference type="SUPFAM" id="SSF159594">
    <property type="entry name" value="XCC0632-like"/>
    <property type="match status" value="1"/>
</dbReference>
<evidence type="ECO:0000259" key="1">
    <source>
        <dbReference type="Pfam" id="PF03886"/>
    </source>
</evidence>
<protein>
    <recommendedName>
        <fullName evidence="1">ABC-type transport auxiliary lipoprotein component domain-containing protein</fullName>
    </recommendedName>
</protein>
<sequence length="191" mass="21821">MMIRDRWYGIFLAGLLLFVSGCGSSRYFMLTEPPATTHQRYSHKLPVVGVEKISLPEYMKQGKVARQISSTQIDYLDNDNWLEDMEESLTKQLIVTIQKSFDTPSVYAYPWGLSKQATIKVQVRINKFIAQGAYVYLDANYEITHMKSGRKYSQLFSTKVATKEDTQSIVSSMNIAFSRLSKSIMGGLNRF</sequence>
<organism evidence="2">
    <name type="scientific">hydrothermal vent metagenome</name>
    <dbReference type="NCBI Taxonomy" id="652676"/>
    <lineage>
        <taxon>unclassified sequences</taxon>
        <taxon>metagenomes</taxon>
        <taxon>ecological metagenomes</taxon>
    </lineage>
</organism>
<proteinExistence type="predicted"/>
<dbReference type="Pfam" id="PF03886">
    <property type="entry name" value="ABC_trans_aux"/>
    <property type="match status" value="1"/>
</dbReference>
<name>A0A1W1CAQ2_9ZZZZ</name>
<dbReference type="AlphaFoldDB" id="A0A1W1CAQ2"/>
<gene>
    <name evidence="2" type="ORF">MNB_SV-6-531</name>
</gene>
<dbReference type="InterPro" id="IPR005586">
    <property type="entry name" value="ABC_trans_aux"/>
</dbReference>
<evidence type="ECO:0000313" key="2">
    <source>
        <dbReference type="EMBL" id="SFV62940.1"/>
    </source>
</evidence>
<reference evidence="2" key="1">
    <citation type="submission" date="2016-10" db="EMBL/GenBank/DDBJ databases">
        <authorList>
            <person name="de Groot N.N."/>
        </authorList>
    </citation>
    <scope>NUCLEOTIDE SEQUENCE</scope>
</reference>
<accession>A0A1W1CAQ2</accession>
<dbReference type="Gene3D" id="3.40.50.10610">
    <property type="entry name" value="ABC-type transport auxiliary lipoprotein component"/>
    <property type="match status" value="1"/>
</dbReference>